<evidence type="ECO:0000256" key="4">
    <source>
        <dbReference type="ARBA" id="ARBA00022737"/>
    </source>
</evidence>
<feature type="domain" description="VWFA" evidence="9">
    <location>
        <begin position="553"/>
        <end position="735"/>
    </location>
</feature>
<proteinExistence type="predicted"/>
<feature type="domain" description="VWFA" evidence="9">
    <location>
        <begin position="326"/>
        <end position="502"/>
    </location>
</feature>
<evidence type="ECO:0000256" key="5">
    <source>
        <dbReference type="ARBA" id="ARBA00023157"/>
    </source>
</evidence>
<evidence type="ECO:0000256" key="2">
    <source>
        <dbReference type="ARBA" id="ARBA00022525"/>
    </source>
</evidence>
<dbReference type="GO" id="GO:0005509">
    <property type="term" value="F:calcium ion binding"/>
    <property type="evidence" value="ECO:0007669"/>
    <property type="project" value="InterPro"/>
</dbReference>
<dbReference type="OMA" id="KSRICAD"/>
<dbReference type="EMBL" id="AMQN01001326">
    <property type="status" value="NOT_ANNOTATED_CDS"/>
    <property type="molecule type" value="Genomic_DNA"/>
</dbReference>
<comment type="subcellular location">
    <subcellularLocation>
        <location evidence="1">Secreted</location>
    </subcellularLocation>
</comment>
<evidence type="ECO:0000259" key="8">
    <source>
        <dbReference type="PROSITE" id="PS50026"/>
    </source>
</evidence>
<dbReference type="Pfam" id="PF00008">
    <property type="entry name" value="EGF"/>
    <property type="match status" value="1"/>
</dbReference>
<dbReference type="OrthoDB" id="10256829at2759"/>
<dbReference type="FunFam" id="3.40.50.410:FF:000004">
    <property type="entry name" value="collagen alpha-6(VI) chain"/>
    <property type="match status" value="2"/>
</dbReference>
<keyword evidence="7" id="KW-0245">EGF-like domain</keyword>
<gene>
    <name evidence="10" type="ORF">CAPTEDRAFT_217523</name>
</gene>
<dbReference type="InterPro" id="IPR050525">
    <property type="entry name" value="ECM_Assembly_Org"/>
</dbReference>
<dbReference type="HOGENOM" id="CLU_342320_0_0_1"/>
<dbReference type="Pfam" id="PF00092">
    <property type="entry name" value="VWA"/>
    <property type="match status" value="3"/>
</dbReference>
<keyword evidence="4" id="KW-0677">Repeat</keyword>
<feature type="disulfide bond" evidence="7">
    <location>
        <begin position="535"/>
        <end position="544"/>
    </location>
</feature>
<dbReference type="SMART" id="SM00327">
    <property type="entry name" value="VWA"/>
    <property type="match status" value="3"/>
</dbReference>
<evidence type="ECO:0000259" key="9">
    <source>
        <dbReference type="PROSITE" id="PS50234"/>
    </source>
</evidence>
<organism evidence="10">
    <name type="scientific">Capitella teleta</name>
    <name type="common">Polychaete worm</name>
    <dbReference type="NCBI Taxonomy" id="283909"/>
    <lineage>
        <taxon>Eukaryota</taxon>
        <taxon>Metazoa</taxon>
        <taxon>Spiralia</taxon>
        <taxon>Lophotrochozoa</taxon>
        <taxon>Annelida</taxon>
        <taxon>Polychaeta</taxon>
        <taxon>Sedentaria</taxon>
        <taxon>Scolecida</taxon>
        <taxon>Capitellidae</taxon>
        <taxon>Capitella</taxon>
    </lineage>
</organism>
<dbReference type="CDD" id="cd01450">
    <property type="entry name" value="vWFA_subfamily_ECM"/>
    <property type="match status" value="2"/>
</dbReference>
<evidence type="ECO:0000256" key="1">
    <source>
        <dbReference type="ARBA" id="ARBA00004613"/>
    </source>
</evidence>
<dbReference type="Gene3D" id="2.10.25.10">
    <property type="entry name" value="Laminin"/>
    <property type="match status" value="1"/>
</dbReference>
<evidence type="ECO:0000313" key="11">
    <source>
        <dbReference type="EnsemblMetazoa" id="CapteP217523"/>
    </source>
</evidence>
<dbReference type="GO" id="GO:0005576">
    <property type="term" value="C:extracellular region"/>
    <property type="evidence" value="ECO:0007669"/>
    <property type="project" value="UniProtKB-SubCell"/>
</dbReference>
<feature type="domain" description="VWFA" evidence="9">
    <location>
        <begin position="115"/>
        <end position="297"/>
    </location>
</feature>
<evidence type="ECO:0000256" key="7">
    <source>
        <dbReference type="PROSITE-ProRule" id="PRU00076"/>
    </source>
</evidence>
<dbReference type="PROSITE" id="PS50234">
    <property type="entry name" value="VWFA"/>
    <property type="match status" value="3"/>
</dbReference>
<keyword evidence="5 7" id="KW-1015">Disulfide bond</keyword>
<dbReference type="Gene3D" id="3.40.50.410">
    <property type="entry name" value="von Willebrand factor, type A domain"/>
    <property type="match status" value="3"/>
</dbReference>
<dbReference type="InterPro" id="IPR002035">
    <property type="entry name" value="VWF_A"/>
</dbReference>
<evidence type="ECO:0000256" key="6">
    <source>
        <dbReference type="ARBA" id="ARBA00023180"/>
    </source>
</evidence>
<dbReference type="PRINTS" id="PR00453">
    <property type="entry name" value="VWFADOMAIN"/>
</dbReference>
<dbReference type="PROSITE" id="PS00022">
    <property type="entry name" value="EGF_1"/>
    <property type="match status" value="1"/>
</dbReference>
<reference evidence="12" key="1">
    <citation type="submission" date="2012-12" db="EMBL/GenBank/DDBJ databases">
        <authorList>
            <person name="Hellsten U."/>
            <person name="Grimwood J."/>
            <person name="Chapman J.A."/>
            <person name="Shapiro H."/>
            <person name="Aerts A."/>
            <person name="Otillar R.P."/>
            <person name="Terry A.Y."/>
            <person name="Boore J.L."/>
            <person name="Simakov O."/>
            <person name="Marletaz F."/>
            <person name="Cho S.-J."/>
            <person name="Edsinger-Gonzales E."/>
            <person name="Havlak P."/>
            <person name="Kuo D.-H."/>
            <person name="Larsson T."/>
            <person name="Lv J."/>
            <person name="Arendt D."/>
            <person name="Savage R."/>
            <person name="Osoegawa K."/>
            <person name="de Jong P."/>
            <person name="Lindberg D.R."/>
            <person name="Seaver E.C."/>
            <person name="Weisblat D.A."/>
            <person name="Putnam N.H."/>
            <person name="Grigoriev I.V."/>
            <person name="Rokhsar D.S."/>
        </authorList>
    </citation>
    <scope>NUCLEOTIDE SEQUENCE</scope>
    <source>
        <strain evidence="12">I ESC-2004</strain>
    </source>
</reference>
<feature type="domain" description="EGF-like" evidence="8">
    <location>
        <begin position="509"/>
        <end position="545"/>
    </location>
</feature>
<reference evidence="10 12" key="2">
    <citation type="journal article" date="2013" name="Nature">
        <title>Insights into bilaterian evolution from three spiralian genomes.</title>
        <authorList>
            <person name="Simakov O."/>
            <person name="Marletaz F."/>
            <person name="Cho S.J."/>
            <person name="Edsinger-Gonzales E."/>
            <person name="Havlak P."/>
            <person name="Hellsten U."/>
            <person name="Kuo D.H."/>
            <person name="Larsson T."/>
            <person name="Lv J."/>
            <person name="Arendt D."/>
            <person name="Savage R."/>
            <person name="Osoegawa K."/>
            <person name="de Jong P."/>
            <person name="Grimwood J."/>
            <person name="Chapman J.A."/>
            <person name="Shapiro H."/>
            <person name="Aerts A."/>
            <person name="Otillar R.P."/>
            <person name="Terry A.Y."/>
            <person name="Boore J.L."/>
            <person name="Grigoriev I.V."/>
            <person name="Lindberg D.R."/>
            <person name="Seaver E.C."/>
            <person name="Weisblat D.A."/>
            <person name="Putnam N.H."/>
            <person name="Rokhsar D.S."/>
        </authorList>
    </citation>
    <scope>NUCLEOTIDE SEQUENCE</scope>
    <source>
        <strain evidence="10 12">I ESC-2004</strain>
    </source>
</reference>
<dbReference type="EMBL" id="KB301364">
    <property type="protein sequence ID" value="ELU05673.1"/>
    <property type="molecule type" value="Genomic_DNA"/>
</dbReference>
<comment type="caution">
    <text evidence="7">Lacks conserved residue(s) required for the propagation of feature annotation.</text>
</comment>
<dbReference type="InterPro" id="IPR000152">
    <property type="entry name" value="EGF-type_Asp/Asn_hydroxyl_site"/>
</dbReference>
<name>R7UHW2_CAPTE</name>
<sequence>METAKKIKTANQRMFFFGQDVIHDFIKGSTANAFGHASVHVYQIRGSRQADAACLILFYTCCSRTFTHRIIRSQLIQEREKTGDMDVWRELVVLVILVMVGESLQQKVECKQQADIAFVVDSSGSIKDGDPNNWDRIKTFIRNIVEKLDIGEDMTRIGAVVFSNIGKVEFNLNKYYDKNSVVNAILDMQYGGGNTNTSGGIYMMLTEIFVEDNGDRPNVPDTAIVITDGVSTRDSDKTIPYAIQAKDRGIRMLAVGIGAEINEDELEGIASPPDATTGQTVFTVQNFDKLTNILDKLVTQTCIVITTPAPTNTPIPDPDFCQQEADVVVVLDASGSVGYDNFERMKDFTSGLVELLDIDSGRVRLGLLVFASNPQRLFQMSHFQSRAQMLPQVKQASYIRGTTNTAAAIRFVYQNMFTPAHGDRNRVQDVMILVTDGASDDKEETLDAAREARRRGIHIFVVAVGNWLDVQEINAIATYPYEKNRVQLENFRSLNEDFARRMKDLVCNSADECASNPCANAIICNDAPGYFYCTCSEGYAGPTCNQVCRSSQDIVFALDASGSIGKENFERMVDFVRKVIDGIRIGTSDSFRPSRVGLLVYSDNAEVLFNLNDFDSKFEIQNALPPYYREGSTNTADALRVMRETMFTERNGDQPAARNIGILMTDGRSNDEAKTWEEALKTRAAGIDLISIGIGPSIRTRELEGIATAPNEEGKNAHGGTTIDINNRQQVRDVIYIFGVDPAQAVDYLATTGVLERFTRRVYDLGINSLQMSIPALSTVDNVNGFPHMDPKGVSESEVDSIIPILSIQQVSEHHGVWESKAKQVIAI</sequence>
<keyword evidence="2" id="KW-0964">Secreted</keyword>
<dbReference type="InterPro" id="IPR001881">
    <property type="entry name" value="EGF-like_Ca-bd_dom"/>
</dbReference>
<dbReference type="CDD" id="cd00054">
    <property type="entry name" value="EGF_CA"/>
    <property type="match status" value="1"/>
</dbReference>
<dbReference type="EnsemblMetazoa" id="CapteT217523">
    <property type="protein sequence ID" value="CapteP217523"/>
    <property type="gene ID" value="CapteG217523"/>
</dbReference>
<dbReference type="PROSITE" id="PS00010">
    <property type="entry name" value="ASX_HYDROXYL"/>
    <property type="match status" value="1"/>
</dbReference>
<keyword evidence="6" id="KW-0325">Glycoprotein</keyword>
<dbReference type="PANTHER" id="PTHR24020">
    <property type="entry name" value="COLLAGEN ALPHA"/>
    <property type="match status" value="1"/>
</dbReference>
<dbReference type="AlphaFoldDB" id="R7UHW2"/>
<evidence type="ECO:0000313" key="12">
    <source>
        <dbReference type="Proteomes" id="UP000014760"/>
    </source>
</evidence>
<dbReference type="STRING" id="283909.R7UHW2"/>
<dbReference type="PANTHER" id="PTHR24020:SF84">
    <property type="entry name" value="VWFA DOMAIN-CONTAINING PROTEIN"/>
    <property type="match status" value="1"/>
</dbReference>
<dbReference type="InterPro" id="IPR000742">
    <property type="entry name" value="EGF"/>
</dbReference>
<dbReference type="SUPFAM" id="SSF53300">
    <property type="entry name" value="vWA-like"/>
    <property type="match status" value="3"/>
</dbReference>
<reference evidence="11" key="3">
    <citation type="submission" date="2015-06" db="UniProtKB">
        <authorList>
            <consortium name="EnsemblMetazoa"/>
        </authorList>
    </citation>
    <scope>IDENTIFICATION</scope>
</reference>
<evidence type="ECO:0000256" key="3">
    <source>
        <dbReference type="ARBA" id="ARBA00022729"/>
    </source>
</evidence>
<dbReference type="SMART" id="SM00179">
    <property type="entry name" value="EGF_CA"/>
    <property type="match status" value="1"/>
</dbReference>
<dbReference type="InterPro" id="IPR036465">
    <property type="entry name" value="vWFA_dom_sf"/>
</dbReference>
<dbReference type="EMBL" id="AMQN01001325">
    <property type="status" value="NOT_ANNOTATED_CDS"/>
    <property type="molecule type" value="Genomic_DNA"/>
</dbReference>
<keyword evidence="12" id="KW-1185">Reference proteome</keyword>
<keyword evidence="3" id="KW-0732">Signal</keyword>
<evidence type="ECO:0000313" key="10">
    <source>
        <dbReference type="EMBL" id="ELU05673.1"/>
    </source>
</evidence>
<dbReference type="PROSITE" id="PS50026">
    <property type="entry name" value="EGF_3"/>
    <property type="match status" value="1"/>
</dbReference>
<protein>
    <submittedName>
        <fullName evidence="10 11">Uncharacterized protein</fullName>
    </submittedName>
</protein>
<accession>R7UHW2</accession>
<dbReference type="Proteomes" id="UP000014760">
    <property type="component" value="Unassembled WGS sequence"/>
</dbReference>